<evidence type="ECO:0000313" key="1">
    <source>
        <dbReference type="EMBL" id="RZC11940.1"/>
    </source>
</evidence>
<dbReference type="Proteomes" id="UP000289340">
    <property type="component" value="Chromosome 5"/>
</dbReference>
<accession>A0A445KM15</accession>
<gene>
    <name evidence="1" type="ORF">D0Y65_011942</name>
</gene>
<dbReference type="PANTHER" id="PTHR33116">
    <property type="entry name" value="REVERSE TRANSCRIPTASE ZINC-BINDING DOMAIN-CONTAINING PROTEIN-RELATED-RELATED"/>
    <property type="match status" value="1"/>
</dbReference>
<proteinExistence type="predicted"/>
<dbReference type="EMBL" id="QZWG01000005">
    <property type="protein sequence ID" value="RZC11940.1"/>
    <property type="molecule type" value="Genomic_DNA"/>
</dbReference>
<sequence length="298" mass="34675">MESSMTYLGLPIIIGRSKSQIFNFVKQRLWNNLNGWKERTLSQAGRKVLIKAIIQAIPSYVMGCFRLPNAICDHIKSFTARLFWSGNAQEWKMHWLNSKKLTTSKKKGGLGFHMSMAFNQHLLAKQWWRMLTFSNSLITKLDQPTWKYAKDGRYMVKSGYYRAMVGLTNEENSTIKKNLKAKIESFDPTCPFCGKEEEMVEHEFLFRKETFGMILSIWKRRNEWVFEGKSIPIKLILDRAFWVTYPDLEIKRDQALNHPSHRSPTLQDEGVKQNFDEATKENFGIGMGLIVETITGRS</sequence>
<dbReference type="AlphaFoldDB" id="A0A445KM15"/>
<name>A0A445KM15_GLYSO</name>
<evidence type="ECO:0000313" key="2">
    <source>
        <dbReference type="Proteomes" id="UP000289340"/>
    </source>
</evidence>
<dbReference type="PANTHER" id="PTHR33116:SF86">
    <property type="entry name" value="REVERSE TRANSCRIPTASE DOMAIN-CONTAINING PROTEIN"/>
    <property type="match status" value="1"/>
</dbReference>
<reference evidence="1 2" key="1">
    <citation type="submission" date="2018-09" db="EMBL/GenBank/DDBJ databases">
        <title>A high-quality reference genome of wild soybean provides a powerful tool to mine soybean genomes.</title>
        <authorList>
            <person name="Xie M."/>
            <person name="Chung C.Y.L."/>
            <person name="Li M.-W."/>
            <person name="Wong F.-L."/>
            <person name="Chan T.-F."/>
            <person name="Lam H.-M."/>
        </authorList>
    </citation>
    <scope>NUCLEOTIDE SEQUENCE [LARGE SCALE GENOMIC DNA]</scope>
    <source>
        <strain evidence="2">cv. W05</strain>
        <tissue evidence="1">Hypocotyl of etiolated seedlings</tissue>
    </source>
</reference>
<protein>
    <submittedName>
        <fullName evidence="1">Putative ribonuclease H protein</fullName>
    </submittedName>
</protein>
<organism evidence="1 2">
    <name type="scientific">Glycine soja</name>
    <name type="common">Wild soybean</name>
    <dbReference type="NCBI Taxonomy" id="3848"/>
    <lineage>
        <taxon>Eukaryota</taxon>
        <taxon>Viridiplantae</taxon>
        <taxon>Streptophyta</taxon>
        <taxon>Embryophyta</taxon>
        <taxon>Tracheophyta</taxon>
        <taxon>Spermatophyta</taxon>
        <taxon>Magnoliopsida</taxon>
        <taxon>eudicotyledons</taxon>
        <taxon>Gunneridae</taxon>
        <taxon>Pentapetalae</taxon>
        <taxon>rosids</taxon>
        <taxon>fabids</taxon>
        <taxon>Fabales</taxon>
        <taxon>Fabaceae</taxon>
        <taxon>Papilionoideae</taxon>
        <taxon>50 kb inversion clade</taxon>
        <taxon>NPAAA clade</taxon>
        <taxon>indigoferoid/millettioid clade</taxon>
        <taxon>Phaseoleae</taxon>
        <taxon>Glycine</taxon>
        <taxon>Glycine subgen. Soja</taxon>
    </lineage>
</organism>
<comment type="caution">
    <text evidence="1">The sequence shown here is derived from an EMBL/GenBank/DDBJ whole genome shotgun (WGS) entry which is preliminary data.</text>
</comment>
<keyword evidence="2" id="KW-1185">Reference proteome</keyword>